<accession>A0A9C7PZH6</accession>
<dbReference type="Pfam" id="PF16672">
    <property type="entry name" value="LAMTOR5"/>
    <property type="match status" value="1"/>
</dbReference>
<reference evidence="7" key="2">
    <citation type="submission" date="2022-01" db="EMBL/GenBank/DDBJ databases">
        <authorList>
            <person name="Hirooka S."/>
            <person name="Miyagishima S.Y."/>
        </authorList>
    </citation>
    <scope>NUCLEOTIDE SEQUENCE</scope>
    <source>
        <strain evidence="7">NBRC 102759</strain>
    </source>
</reference>
<evidence type="ECO:0000256" key="4">
    <source>
        <dbReference type="ARBA" id="ARBA00022490"/>
    </source>
</evidence>
<dbReference type="GO" id="GO:0005764">
    <property type="term" value="C:lysosome"/>
    <property type="evidence" value="ECO:0007669"/>
    <property type="project" value="UniProtKB-SubCell"/>
</dbReference>
<reference evidence="7" key="1">
    <citation type="journal article" date="2022" name="Proc. Natl. Acad. Sci. U.S.A.">
        <title>Life cycle and functional genomics of the unicellular red alga Galdieria for elucidating algal and plant evolution and industrial use.</title>
        <authorList>
            <person name="Hirooka S."/>
            <person name="Itabashi T."/>
            <person name="Ichinose T.M."/>
            <person name="Onuma R."/>
            <person name="Fujiwara T."/>
            <person name="Yamashita S."/>
            <person name="Jong L.W."/>
            <person name="Tomita R."/>
            <person name="Iwane A.H."/>
            <person name="Miyagishima S.Y."/>
        </authorList>
    </citation>
    <scope>NUCLEOTIDE SEQUENCE</scope>
    <source>
        <strain evidence="7">NBRC 102759</strain>
    </source>
</reference>
<gene>
    <name evidence="7" type="ORF">GpartN1_g5444.t1</name>
</gene>
<comment type="subcellular location">
    <subcellularLocation>
        <location evidence="2">Cytoplasm</location>
    </subcellularLocation>
    <subcellularLocation>
        <location evidence="1">Lysosome</location>
    </subcellularLocation>
</comment>
<dbReference type="GO" id="GO:1904263">
    <property type="term" value="P:positive regulation of TORC1 signaling"/>
    <property type="evidence" value="ECO:0007669"/>
    <property type="project" value="TreeGrafter"/>
</dbReference>
<dbReference type="SUPFAM" id="SSF103196">
    <property type="entry name" value="Roadblock/LC7 domain"/>
    <property type="match status" value="1"/>
</dbReference>
<name>A0A9C7PZH6_9RHOD</name>
<comment type="similarity">
    <text evidence="3">Belongs to the LAMTOR5 family.</text>
</comment>
<keyword evidence="8" id="KW-1185">Reference proteome</keyword>
<dbReference type="GO" id="GO:0071230">
    <property type="term" value="P:cellular response to amino acid stimulus"/>
    <property type="evidence" value="ECO:0007669"/>
    <property type="project" value="TreeGrafter"/>
</dbReference>
<keyword evidence="5" id="KW-0458">Lysosome</keyword>
<comment type="caution">
    <text evidence="7">The sequence shown here is derived from an EMBL/GenBank/DDBJ whole genome shotgun (WGS) entry which is preliminary data.</text>
</comment>
<dbReference type="OrthoDB" id="76862at2759"/>
<dbReference type="Gene3D" id="3.30.450.30">
    <property type="entry name" value="Dynein light chain 2a, cytoplasmic"/>
    <property type="match status" value="1"/>
</dbReference>
<evidence type="ECO:0000256" key="3">
    <source>
        <dbReference type="ARBA" id="ARBA00007795"/>
    </source>
</evidence>
<keyword evidence="4" id="KW-0963">Cytoplasm</keyword>
<evidence type="ECO:0000256" key="6">
    <source>
        <dbReference type="ARBA" id="ARBA00032692"/>
    </source>
</evidence>
<organism evidence="7 8">
    <name type="scientific">Galdieria partita</name>
    <dbReference type="NCBI Taxonomy" id="83374"/>
    <lineage>
        <taxon>Eukaryota</taxon>
        <taxon>Rhodophyta</taxon>
        <taxon>Bangiophyceae</taxon>
        <taxon>Galdieriales</taxon>
        <taxon>Galdieriaceae</taxon>
        <taxon>Galdieria</taxon>
    </lineage>
</organism>
<protein>
    <recommendedName>
        <fullName evidence="6">Late endosomal/lysosomal adaptor and MAPK and MTOR activator 5</fullName>
    </recommendedName>
</protein>
<dbReference type="EMBL" id="BQMJ01000046">
    <property type="protein sequence ID" value="GJQ13653.1"/>
    <property type="molecule type" value="Genomic_DNA"/>
</dbReference>
<evidence type="ECO:0000313" key="7">
    <source>
        <dbReference type="EMBL" id="GJQ13653.1"/>
    </source>
</evidence>
<evidence type="ECO:0000256" key="2">
    <source>
        <dbReference type="ARBA" id="ARBA00004496"/>
    </source>
</evidence>
<evidence type="ECO:0000313" key="8">
    <source>
        <dbReference type="Proteomes" id="UP001061958"/>
    </source>
</evidence>
<proteinExistence type="inferred from homology"/>
<evidence type="ECO:0000256" key="5">
    <source>
        <dbReference type="ARBA" id="ARBA00023228"/>
    </source>
</evidence>
<dbReference type="GO" id="GO:0071986">
    <property type="term" value="C:Ragulator complex"/>
    <property type="evidence" value="ECO:0007669"/>
    <property type="project" value="InterPro"/>
</dbReference>
<dbReference type="AlphaFoldDB" id="A0A9C7PZH6"/>
<dbReference type="InterPro" id="IPR024135">
    <property type="entry name" value="LAMTOR5"/>
</dbReference>
<dbReference type="PANTHER" id="PTHR13342">
    <property type="entry name" value="RAGULATOR COMPLEX PROTEIN LAMTOR5"/>
    <property type="match status" value="1"/>
</dbReference>
<evidence type="ECO:0000256" key="1">
    <source>
        <dbReference type="ARBA" id="ARBA00004371"/>
    </source>
</evidence>
<dbReference type="PANTHER" id="PTHR13342:SF2">
    <property type="entry name" value="RAGULATOR COMPLEX PROTEIN LAMTOR5"/>
    <property type="match status" value="1"/>
</dbReference>
<dbReference type="Proteomes" id="UP001061958">
    <property type="component" value="Unassembled WGS sequence"/>
</dbReference>
<dbReference type="GO" id="GO:0005085">
    <property type="term" value="F:guanyl-nucleotide exchange factor activity"/>
    <property type="evidence" value="ECO:0007669"/>
    <property type="project" value="TreeGrafter"/>
</dbReference>
<sequence>MENSIAKVLEQLANEPKVKGFLVTDWEGLCIASRGVAPSQSAGWITSLAEASLMLRKDMKTENKDPPFIQVDLDKYVVAVRPMESVILAVYRETDGKQ</sequence>